<dbReference type="EMBL" id="CP040710">
    <property type="protein sequence ID" value="QCW99941.1"/>
    <property type="molecule type" value="Genomic_DNA"/>
</dbReference>
<organism evidence="2 3">
    <name type="scientific">Aggregatimonas sangjinii</name>
    <dbReference type="NCBI Taxonomy" id="2583587"/>
    <lineage>
        <taxon>Bacteria</taxon>
        <taxon>Pseudomonadati</taxon>
        <taxon>Bacteroidota</taxon>
        <taxon>Flavobacteriia</taxon>
        <taxon>Flavobacteriales</taxon>
        <taxon>Flavobacteriaceae</taxon>
        <taxon>Aggregatimonas</taxon>
    </lineage>
</organism>
<evidence type="ECO:0000256" key="1">
    <source>
        <dbReference type="SAM" id="Phobius"/>
    </source>
</evidence>
<dbReference type="AlphaFoldDB" id="A0A5B7SP49"/>
<accession>A0A5B7SP49</accession>
<name>A0A5B7SP49_9FLAO</name>
<dbReference type="KEGG" id="asag:FGM00_07450"/>
<dbReference type="PROSITE" id="PS51257">
    <property type="entry name" value="PROKAR_LIPOPROTEIN"/>
    <property type="match status" value="1"/>
</dbReference>
<dbReference type="GO" id="GO:0016787">
    <property type="term" value="F:hydrolase activity"/>
    <property type="evidence" value="ECO:0007669"/>
    <property type="project" value="UniProtKB-KW"/>
</dbReference>
<evidence type="ECO:0000313" key="3">
    <source>
        <dbReference type="Proteomes" id="UP000310017"/>
    </source>
</evidence>
<reference evidence="2 3" key="1">
    <citation type="submission" date="2019-05" db="EMBL/GenBank/DDBJ databases">
        <title>Genome sequencing of F202Z8.</title>
        <authorList>
            <person name="Kwon Y.M."/>
        </authorList>
    </citation>
    <scope>NUCLEOTIDE SEQUENCE [LARGE SCALE GENOMIC DNA]</scope>
    <source>
        <strain evidence="2 3">F202Z8</strain>
    </source>
</reference>
<dbReference type="Proteomes" id="UP000310017">
    <property type="component" value="Chromosome"/>
</dbReference>
<feature type="transmembrane region" description="Helical" evidence="1">
    <location>
        <begin position="12"/>
        <end position="31"/>
    </location>
</feature>
<evidence type="ECO:0000313" key="2">
    <source>
        <dbReference type="EMBL" id="QCW99941.1"/>
    </source>
</evidence>
<keyword evidence="1" id="KW-0472">Membrane</keyword>
<keyword evidence="2" id="KW-0378">Hydrolase</keyword>
<dbReference type="InterPro" id="IPR010297">
    <property type="entry name" value="DUF900_hydrolase"/>
</dbReference>
<keyword evidence="1" id="KW-1133">Transmembrane helix</keyword>
<gene>
    <name evidence="2" type="ORF">FGM00_07450</name>
</gene>
<dbReference type="Pfam" id="PF05990">
    <property type="entry name" value="DUF900"/>
    <property type="match status" value="1"/>
</dbReference>
<protein>
    <submittedName>
        <fullName evidence="2">Alpha/beta hydrolase</fullName>
    </submittedName>
</protein>
<keyword evidence="3" id="KW-1185">Reference proteome</keyword>
<proteinExistence type="predicted"/>
<dbReference type="OrthoDB" id="712730at2"/>
<dbReference type="RefSeq" id="WP_138852291.1">
    <property type="nucleotide sequence ID" value="NZ_CP040710.1"/>
</dbReference>
<keyword evidence="1" id="KW-0812">Transmembrane</keyword>
<sequence length="362" mass="41513">MEEKLSFYKLFIVRLVFLIFTVLLLGCYSYNRPLSSPTTSIATVGITKVFVDVNGDYYPNNWQSQIKPNKIKSSLFLAYSNVDKEEILYRFRDDFLADFREKVKSKDRIYILVHGYNNNEIQAKRAFSKLIKKINIDPINDEVVEFYWDGLIGKGIGSAKIWSNAAGYSQMSGVLGLRPILNQLNNKEIFLISHSRGASVILSAISDPSWDKNFYIKTAGSLRERFLKPKGLLKNDNTIKSIMLAPAIGNVDFFKFRRKDDYILNHDNYRLFDSQFSEVYYTVNKHDVILKKIFKSLTNKLNPTGIGYDGSEVGVLMEIYDSPKFKKYDFSAGNHAHDFLDYVGNSKLNEILIDAEVPIKSN</sequence>